<feature type="signal peptide" evidence="4">
    <location>
        <begin position="1"/>
        <end position="21"/>
    </location>
</feature>
<reference evidence="5 6" key="1">
    <citation type="submission" date="2022-04" db="EMBL/GenBank/DDBJ databases">
        <authorList>
            <person name="Grouzdev D.S."/>
            <person name="Pantiukh K.S."/>
            <person name="Krutkina M.S."/>
        </authorList>
    </citation>
    <scope>NUCLEOTIDE SEQUENCE [LARGE SCALE GENOMIC DNA]</scope>
    <source>
        <strain evidence="5 6">Jip08</strain>
    </source>
</reference>
<dbReference type="InterPro" id="IPR010131">
    <property type="entry name" value="MdtP/NodT-like"/>
</dbReference>
<dbReference type="Pfam" id="PF02321">
    <property type="entry name" value="OEP"/>
    <property type="match status" value="2"/>
</dbReference>
<sequence>MGCFAALLPLHRLFGPALVFAAAMAIAGCATSALKTAPQDPSSPWTGHEGDASAFGDVPGDTQAPAAASPVKDFSVPADPEASMLVPTPGVETRHSYDLPQLIDVAQNQNPLTRVAWQQARQAALATGMVEATYLPFISANVIGGWQDFSAPLPVQVGDTKEVTTKVEGVSSQLALQWLLFDFGQRDALHKAARHNATAANVLFNGAHQKIIYAVTRSYFLYGAARSRVRLAEQNLANSRRIEDAARERSDKGLGTTVEVAQARQQVAQAQFGLVQAQGGERDAYQVLLGAVGVSPMTAIKVREASGRRLPDSVGAPTEEMIKAALARRPDVLASLSAMRASQSAIGAAQAEFLPKVFLGAVTGAGDASFSATGLPTIGQQASATGVLVGVTMPLYDGGLRAAQLKNAESLAAATQATFQKTRDDAAREIVVSADTLRSALASYRAATALAEAAAVTYDAALDAYKSGVGNITVATAADSGLLTARQAQADAHAASLVAAANLAFVLGAMTSSELPGSLARP</sequence>
<keyword evidence="2" id="KW-0998">Cell outer membrane</keyword>
<comment type="function">
    <text evidence="2">CyaE is necessary for transport of calmodulin-sensitive adenylate cyclase-hemolysin (cyclolysin).</text>
</comment>
<feature type="region of interest" description="Disordered" evidence="3">
    <location>
        <begin position="36"/>
        <end position="73"/>
    </location>
</feature>
<dbReference type="InterPro" id="IPR003423">
    <property type="entry name" value="OMP_efflux"/>
</dbReference>
<keyword evidence="6" id="KW-1185">Reference proteome</keyword>
<comment type="subcellular location">
    <subcellularLocation>
        <location evidence="2">Cell outer membrane</location>
        <topology evidence="2">Peripheral membrane protein</topology>
    </subcellularLocation>
</comment>
<dbReference type="InterPro" id="IPR028351">
    <property type="entry name" value="CyaE"/>
</dbReference>
<name>A0ABT0DQK3_9HYPH</name>
<keyword evidence="4" id="KW-0732">Signal</keyword>
<dbReference type="Gene3D" id="1.20.1600.10">
    <property type="entry name" value="Outer membrane efflux proteins (OEP)"/>
    <property type="match status" value="1"/>
</dbReference>
<dbReference type="PANTHER" id="PTHR30203:SF29">
    <property type="entry name" value="PROTEIN CYAE"/>
    <property type="match status" value="1"/>
</dbReference>
<evidence type="ECO:0000256" key="2">
    <source>
        <dbReference type="PIRNR" id="PIRNR001892"/>
    </source>
</evidence>
<evidence type="ECO:0000313" key="6">
    <source>
        <dbReference type="Proteomes" id="UP001202867"/>
    </source>
</evidence>
<keyword evidence="2" id="KW-0354">Hemolysis</keyword>
<comment type="caution">
    <text evidence="5">The sequence shown here is derived from an EMBL/GenBank/DDBJ whole genome shotgun (WGS) entry which is preliminary data.</text>
</comment>
<evidence type="ECO:0000256" key="4">
    <source>
        <dbReference type="SAM" id="SignalP"/>
    </source>
</evidence>
<dbReference type="PANTHER" id="PTHR30203">
    <property type="entry name" value="OUTER MEMBRANE CATION EFFLUX PROTEIN"/>
    <property type="match status" value="1"/>
</dbReference>
<dbReference type="SUPFAM" id="SSF56954">
    <property type="entry name" value="Outer membrane efflux proteins (OEP)"/>
    <property type="match status" value="1"/>
</dbReference>
<reference evidence="6" key="2">
    <citation type="submission" date="2023-07" db="EMBL/GenBank/DDBJ databases">
        <title>Ancylobacter moscoviensis sp. nov., facultatively methylotrophic bacteria from activated sludge and the reclassification of Starkeya novella (Starkey 1934) Kelly et al. 2000 as Ancylobacter novellus comb. nov., Starkeya koreensis Im et al. 2006 as Ancylobacter koreensis comb.nov., Angulomicrobium tetraedrale Vasil'eva et al. 1986 as Ancylobacter tetraedralis comb. nov., Angulomicrobium amanitiforme Fritz et al. 2004 as Ancylobacter amanitiformis comb. nov. and Methylorhabdus multivorans Doronina et al. 1996 as Ancylobacter multivorans comb. nov. and emended description of the genus Ancylobacter.</title>
        <authorList>
            <person name="Doronina N."/>
            <person name="Chemodurova A."/>
            <person name="Grouzdev D."/>
            <person name="Koziaeva V."/>
            <person name="Shi W."/>
            <person name="Wu L."/>
            <person name="Kaparullina E."/>
        </authorList>
    </citation>
    <scope>NUCLEOTIDE SEQUENCE [LARGE SCALE GENOMIC DNA]</scope>
    <source>
        <strain evidence="6">Jip08</strain>
    </source>
</reference>
<evidence type="ECO:0000256" key="1">
    <source>
        <dbReference type="ARBA" id="ARBA00007613"/>
    </source>
</evidence>
<evidence type="ECO:0000256" key="3">
    <source>
        <dbReference type="SAM" id="MobiDB-lite"/>
    </source>
</evidence>
<comment type="similarity">
    <text evidence="1 2">Belongs to the outer membrane factor (OMF) (TC 1.B.17) family.</text>
</comment>
<gene>
    <name evidence="5" type="ORF">MWN33_16130</name>
</gene>
<organism evidence="5 6">
    <name type="scientific">Ancylobacter koreensis</name>
    <dbReference type="NCBI Taxonomy" id="266121"/>
    <lineage>
        <taxon>Bacteria</taxon>
        <taxon>Pseudomonadati</taxon>
        <taxon>Pseudomonadota</taxon>
        <taxon>Alphaproteobacteria</taxon>
        <taxon>Hyphomicrobiales</taxon>
        <taxon>Xanthobacteraceae</taxon>
        <taxon>Ancylobacter</taxon>
    </lineage>
</organism>
<accession>A0ABT0DQK3</accession>
<dbReference type="RefSeq" id="WP_247202058.1">
    <property type="nucleotide sequence ID" value="NZ_JALKCG010000007.1"/>
</dbReference>
<keyword evidence="2" id="KW-0813">Transport</keyword>
<protein>
    <recommendedName>
        <fullName evidence="2">Protein CyaE</fullName>
    </recommendedName>
</protein>
<keyword evidence="2" id="KW-0472">Membrane</keyword>
<keyword evidence="2" id="KW-0204">Cytolysis</keyword>
<feature type="chain" id="PRO_5045877514" description="Protein CyaE" evidence="4">
    <location>
        <begin position="22"/>
        <end position="522"/>
    </location>
</feature>
<dbReference type="EMBL" id="JALKCG010000007">
    <property type="protein sequence ID" value="MCK0209560.1"/>
    <property type="molecule type" value="Genomic_DNA"/>
</dbReference>
<evidence type="ECO:0000313" key="5">
    <source>
        <dbReference type="EMBL" id="MCK0209560.1"/>
    </source>
</evidence>
<proteinExistence type="inferred from homology"/>
<dbReference type="Proteomes" id="UP001202867">
    <property type="component" value="Unassembled WGS sequence"/>
</dbReference>
<dbReference type="PIRSF" id="PIRSF001892">
    <property type="entry name" value="CyaE"/>
    <property type="match status" value="1"/>
</dbReference>